<keyword evidence="4 6" id="KW-0560">Oxidoreductase</keyword>
<dbReference type="RefSeq" id="WP_057885117.1">
    <property type="nucleotide sequence ID" value="NZ_CP018180.1"/>
</dbReference>
<sequence length="267" mass="28718">MKVGFIGVGNMAKAIIQGWLKTKAVNPEEIIIHSKHPANYQKYAVENHLQAVESNQAVVEQTDIVFLAVKPQVVESVLAELRETFQRVKPIIVSMVTGFSIKQIQSSLNIADLEILRIMPNVNVEIAAGMTALAPNKQLAMEHLKICKDLLNSLGKTLEIPENDFSVFVALAGSSPAFVYFFIDAMSRAGVKYGFSKSQATEIAAQAVLGSAQKVLASSKSPWDLVDDVSSPGGTTVAGLLAMEEAGFMTSVIKGIDATIAKDQGRN</sequence>
<keyword evidence="3 6" id="KW-0521">NADP</keyword>
<evidence type="ECO:0000313" key="13">
    <source>
        <dbReference type="Proteomes" id="UP000324497"/>
    </source>
</evidence>
<dbReference type="SUPFAM" id="SSF51735">
    <property type="entry name" value="NAD(P)-binding Rossmann-fold domains"/>
    <property type="match status" value="1"/>
</dbReference>
<dbReference type="InterPro" id="IPR029036">
    <property type="entry name" value="P5CR_dimer"/>
</dbReference>
<evidence type="ECO:0000256" key="2">
    <source>
        <dbReference type="ARBA" id="ARBA00022650"/>
    </source>
</evidence>
<reference evidence="12 13" key="1">
    <citation type="submission" date="2016-11" db="EMBL/GenBank/DDBJ databases">
        <title>Interaction between Lactobacillus species and yeast in water kefir.</title>
        <authorList>
            <person name="Behr J."/>
            <person name="Xu D."/>
            <person name="Vogel R.F."/>
        </authorList>
    </citation>
    <scope>NUCLEOTIDE SEQUENCE [LARGE SCALE GENOMIC DNA]</scope>
    <source>
        <strain evidence="12 13">TMW 1.1827</strain>
    </source>
</reference>
<dbReference type="UniPathway" id="UPA00098">
    <property type="reaction ID" value="UER00361"/>
</dbReference>
<dbReference type="InterPro" id="IPR028939">
    <property type="entry name" value="P5C_Rdtase_cat_N"/>
</dbReference>
<comment type="catalytic activity">
    <reaction evidence="6 9">
        <text>L-proline + NADP(+) = (S)-1-pyrroline-5-carboxylate + NADPH + 2 H(+)</text>
        <dbReference type="Rhea" id="RHEA:14109"/>
        <dbReference type="ChEBI" id="CHEBI:15378"/>
        <dbReference type="ChEBI" id="CHEBI:17388"/>
        <dbReference type="ChEBI" id="CHEBI:57783"/>
        <dbReference type="ChEBI" id="CHEBI:58349"/>
        <dbReference type="ChEBI" id="CHEBI:60039"/>
        <dbReference type="EC" id="1.5.1.2"/>
    </reaction>
</comment>
<name>A0A3S6QTS9_9LACO</name>
<feature type="domain" description="Pyrroline-5-carboxylate reductase dimerisation" evidence="11">
    <location>
        <begin position="162"/>
        <end position="263"/>
    </location>
</feature>
<dbReference type="SUPFAM" id="SSF48179">
    <property type="entry name" value="6-phosphogluconate dehydrogenase C-terminal domain-like"/>
    <property type="match status" value="1"/>
</dbReference>
<evidence type="ECO:0000256" key="6">
    <source>
        <dbReference type="HAMAP-Rule" id="MF_01925"/>
    </source>
</evidence>
<dbReference type="PANTHER" id="PTHR11645">
    <property type="entry name" value="PYRROLINE-5-CARBOXYLATE REDUCTASE"/>
    <property type="match status" value="1"/>
</dbReference>
<dbReference type="InterPro" id="IPR008927">
    <property type="entry name" value="6-PGluconate_DH-like_C_sf"/>
</dbReference>
<dbReference type="PROSITE" id="PS00521">
    <property type="entry name" value="P5CR"/>
    <property type="match status" value="1"/>
</dbReference>
<dbReference type="InterPro" id="IPR000304">
    <property type="entry name" value="Pyrroline-COOH_reductase"/>
</dbReference>
<evidence type="ECO:0000256" key="4">
    <source>
        <dbReference type="ARBA" id="ARBA00023002"/>
    </source>
</evidence>
<dbReference type="FunFam" id="1.10.3730.10:FF:000001">
    <property type="entry name" value="Pyrroline-5-carboxylate reductase"/>
    <property type="match status" value="1"/>
</dbReference>
<dbReference type="Pfam" id="PF14748">
    <property type="entry name" value="P5CR_dimer"/>
    <property type="match status" value="1"/>
</dbReference>
<dbReference type="AlphaFoldDB" id="A0A3S6QTS9"/>
<comment type="function">
    <text evidence="5 6">Catalyzes the reduction of 1-pyrroline-5-carboxylate (PCA) to L-proline.</text>
</comment>
<evidence type="ECO:0000256" key="7">
    <source>
        <dbReference type="NCBIfam" id="TIGR00112"/>
    </source>
</evidence>
<feature type="binding site" evidence="8">
    <location>
        <begin position="68"/>
        <end position="71"/>
    </location>
    <ligand>
        <name>NADP(+)</name>
        <dbReference type="ChEBI" id="CHEBI:58349"/>
    </ligand>
</feature>
<feature type="domain" description="Pyrroline-5-carboxylate reductase catalytic N-terminal" evidence="10">
    <location>
        <begin position="2"/>
        <end position="96"/>
    </location>
</feature>
<dbReference type="HAMAP" id="MF_01925">
    <property type="entry name" value="P5C_reductase"/>
    <property type="match status" value="1"/>
</dbReference>
<dbReference type="EMBL" id="CP018180">
    <property type="protein sequence ID" value="AUJ31448.1"/>
    <property type="molecule type" value="Genomic_DNA"/>
</dbReference>
<organism evidence="12 13">
    <name type="scientific">Liquorilactobacillus nagelii</name>
    <dbReference type="NCBI Taxonomy" id="82688"/>
    <lineage>
        <taxon>Bacteria</taxon>
        <taxon>Bacillati</taxon>
        <taxon>Bacillota</taxon>
        <taxon>Bacilli</taxon>
        <taxon>Lactobacillales</taxon>
        <taxon>Lactobacillaceae</taxon>
        <taxon>Liquorilactobacillus</taxon>
    </lineage>
</organism>
<dbReference type="Pfam" id="PF03807">
    <property type="entry name" value="F420_oxidored"/>
    <property type="match status" value="1"/>
</dbReference>
<protein>
    <recommendedName>
        <fullName evidence="6 7">Pyrroline-5-carboxylate reductase</fullName>
        <shortName evidence="6">P5C reductase</shortName>
        <shortName evidence="6">P5CR</shortName>
        <ecNumber evidence="6 7">1.5.1.2</ecNumber>
    </recommendedName>
    <alternativeName>
        <fullName evidence="6">PCA reductase</fullName>
    </alternativeName>
</protein>
<evidence type="ECO:0000256" key="8">
    <source>
        <dbReference type="PIRSR" id="PIRSR000193-1"/>
    </source>
</evidence>
<evidence type="ECO:0000313" key="12">
    <source>
        <dbReference type="EMBL" id="AUJ31448.1"/>
    </source>
</evidence>
<evidence type="ECO:0000256" key="9">
    <source>
        <dbReference type="RuleBase" id="RU003903"/>
    </source>
</evidence>
<dbReference type="NCBIfam" id="TIGR00112">
    <property type="entry name" value="proC"/>
    <property type="match status" value="1"/>
</dbReference>
<dbReference type="KEGG" id="lng:BSQ50_02055"/>
<feature type="binding site" evidence="8">
    <location>
        <begin position="6"/>
        <end position="11"/>
    </location>
    <ligand>
        <name>NADP(+)</name>
        <dbReference type="ChEBI" id="CHEBI:58349"/>
    </ligand>
</feature>
<dbReference type="PANTHER" id="PTHR11645:SF0">
    <property type="entry name" value="PYRROLINE-5-CARBOXYLATE REDUCTASE 3"/>
    <property type="match status" value="1"/>
</dbReference>
<evidence type="ECO:0000256" key="3">
    <source>
        <dbReference type="ARBA" id="ARBA00022857"/>
    </source>
</evidence>
<comment type="similarity">
    <text evidence="1 6 9">Belongs to the pyrroline-5-carboxylate reductase family.</text>
</comment>
<keyword evidence="13" id="KW-1185">Reference proteome</keyword>
<comment type="pathway">
    <text evidence="6 9">Amino-acid biosynthesis; L-proline biosynthesis; L-proline from L-glutamate 5-semialdehyde: step 1/1.</text>
</comment>
<dbReference type="Proteomes" id="UP000324497">
    <property type="component" value="Chromosome"/>
</dbReference>
<evidence type="ECO:0000256" key="5">
    <source>
        <dbReference type="ARBA" id="ARBA00058118"/>
    </source>
</evidence>
<dbReference type="Gene3D" id="1.10.3730.10">
    <property type="entry name" value="ProC C-terminal domain-like"/>
    <property type="match status" value="1"/>
</dbReference>
<evidence type="ECO:0000259" key="11">
    <source>
        <dbReference type="Pfam" id="PF14748"/>
    </source>
</evidence>
<comment type="subcellular location">
    <subcellularLocation>
        <location evidence="6">Cytoplasm</location>
    </subcellularLocation>
</comment>
<feature type="binding site" evidence="8">
    <location>
        <position position="34"/>
    </location>
    <ligand>
        <name>NADP(+)</name>
        <dbReference type="ChEBI" id="CHEBI:58349"/>
    </ligand>
</feature>
<keyword evidence="6 9" id="KW-0028">Amino-acid biosynthesis</keyword>
<evidence type="ECO:0000256" key="1">
    <source>
        <dbReference type="ARBA" id="ARBA00005525"/>
    </source>
</evidence>
<keyword evidence="6" id="KW-0963">Cytoplasm</keyword>
<dbReference type="InterPro" id="IPR036291">
    <property type="entry name" value="NAD(P)-bd_dom_sf"/>
</dbReference>
<dbReference type="GeneID" id="78522301"/>
<feature type="binding site" evidence="8">
    <location>
        <position position="55"/>
    </location>
    <ligand>
        <name>NADPH</name>
        <dbReference type="ChEBI" id="CHEBI:57783"/>
    </ligand>
</feature>
<dbReference type="Gene3D" id="3.40.50.720">
    <property type="entry name" value="NAD(P)-binding Rossmann-like Domain"/>
    <property type="match status" value="1"/>
</dbReference>
<dbReference type="PIRSF" id="PIRSF000193">
    <property type="entry name" value="Pyrrol-5-carb_rd"/>
    <property type="match status" value="1"/>
</dbReference>
<gene>
    <name evidence="6" type="primary">proC</name>
    <name evidence="12" type="ORF">BSQ50_02055</name>
</gene>
<dbReference type="GO" id="GO:0005737">
    <property type="term" value="C:cytoplasm"/>
    <property type="evidence" value="ECO:0007669"/>
    <property type="project" value="UniProtKB-SubCell"/>
</dbReference>
<dbReference type="GO" id="GO:0055129">
    <property type="term" value="P:L-proline biosynthetic process"/>
    <property type="evidence" value="ECO:0007669"/>
    <property type="project" value="UniProtKB-UniRule"/>
</dbReference>
<keyword evidence="2 6" id="KW-0641">Proline biosynthesis</keyword>
<evidence type="ECO:0000259" key="10">
    <source>
        <dbReference type="Pfam" id="PF03807"/>
    </source>
</evidence>
<comment type="catalytic activity">
    <reaction evidence="6">
        <text>L-proline + NAD(+) = (S)-1-pyrroline-5-carboxylate + NADH + 2 H(+)</text>
        <dbReference type="Rhea" id="RHEA:14105"/>
        <dbReference type="ChEBI" id="CHEBI:15378"/>
        <dbReference type="ChEBI" id="CHEBI:17388"/>
        <dbReference type="ChEBI" id="CHEBI:57540"/>
        <dbReference type="ChEBI" id="CHEBI:57945"/>
        <dbReference type="ChEBI" id="CHEBI:60039"/>
        <dbReference type="EC" id="1.5.1.2"/>
    </reaction>
</comment>
<dbReference type="EC" id="1.5.1.2" evidence="6 7"/>
<accession>A0A3S6QTS9</accession>
<dbReference type="GO" id="GO:0004735">
    <property type="term" value="F:pyrroline-5-carboxylate reductase activity"/>
    <property type="evidence" value="ECO:0007669"/>
    <property type="project" value="UniProtKB-UniRule"/>
</dbReference>
<dbReference type="InterPro" id="IPR053790">
    <property type="entry name" value="P5CR-like_CS"/>
</dbReference>
<proteinExistence type="inferred from homology"/>